<dbReference type="OrthoDB" id="9816293at2"/>
<evidence type="ECO:0000313" key="3">
    <source>
        <dbReference type="EMBL" id="TCJ89055.1"/>
    </source>
</evidence>
<dbReference type="AlphaFoldDB" id="A0A4V2P9C3"/>
<dbReference type="RefSeq" id="WP_131904712.1">
    <property type="nucleotide sequence ID" value="NZ_BAAAFU010000008.1"/>
</dbReference>
<sequence length="126" mass="14184">MKLRKYTYIVLGWLSFAIGFLGMFVPLLPTVVFWIIAVWLWSRGAPELMQKVYDNAKYGSQIEAFMLHGVVSRKGKIAAVVSMSISYILFQFFAKPAFMAGAGVAIVLSVIAIWLVTRPEQPKQDH</sequence>
<dbReference type="EMBL" id="SMFQ01000002">
    <property type="protein sequence ID" value="TCJ89055.1"/>
    <property type="molecule type" value="Genomic_DNA"/>
</dbReference>
<dbReference type="InterPro" id="IPR007401">
    <property type="entry name" value="DUF454"/>
</dbReference>
<organism evidence="3 4">
    <name type="scientific">Cocleimonas flava</name>
    <dbReference type="NCBI Taxonomy" id="634765"/>
    <lineage>
        <taxon>Bacteria</taxon>
        <taxon>Pseudomonadati</taxon>
        <taxon>Pseudomonadota</taxon>
        <taxon>Gammaproteobacteria</taxon>
        <taxon>Thiotrichales</taxon>
        <taxon>Thiotrichaceae</taxon>
        <taxon>Cocleimonas</taxon>
    </lineage>
</organism>
<protein>
    <recommendedName>
        <fullName evidence="1">Inner membrane protein</fullName>
    </recommendedName>
</protein>
<evidence type="ECO:0000256" key="1">
    <source>
        <dbReference type="PIRNR" id="PIRNR016789"/>
    </source>
</evidence>
<keyword evidence="1 2" id="KW-0472">Membrane</keyword>
<reference evidence="3 4" key="1">
    <citation type="submission" date="2019-03" db="EMBL/GenBank/DDBJ databases">
        <title>Genomic Encyclopedia of Type Strains, Phase IV (KMG-IV): sequencing the most valuable type-strain genomes for metagenomic binning, comparative biology and taxonomic classification.</title>
        <authorList>
            <person name="Goeker M."/>
        </authorList>
    </citation>
    <scope>NUCLEOTIDE SEQUENCE [LARGE SCALE GENOMIC DNA]</scope>
    <source>
        <strain evidence="3 4">DSM 24830</strain>
    </source>
</reference>
<dbReference type="PANTHER" id="PTHR35813:SF1">
    <property type="entry name" value="INNER MEMBRANE PROTEIN YBAN"/>
    <property type="match status" value="1"/>
</dbReference>
<keyword evidence="2" id="KW-0812">Transmembrane</keyword>
<keyword evidence="4" id="KW-1185">Reference proteome</keyword>
<dbReference type="Pfam" id="PF04304">
    <property type="entry name" value="DUF454"/>
    <property type="match status" value="1"/>
</dbReference>
<gene>
    <name evidence="3" type="ORF">EV695_0916</name>
</gene>
<feature type="transmembrane region" description="Helical" evidence="2">
    <location>
        <begin position="100"/>
        <end position="117"/>
    </location>
</feature>
<keyword evidence="1" id="KW-1003">Cell membrane</keyword>
<keyword evidence="1" id="KW-0997">Cell inner membrane</keyword>
<dbReference type="PANTHER" id="PTHR35813">
    <property type="entry name" value="INNER MEMBRANE PROTEIN YBAN"/>
    <property type="match status" value="1"/>
</dbReference>
<accession>A0A4V2P9C3</accession>
<feature type="transmembrane region" description="Helical" evidence="2">
    <location>
        <begin position="12"/>
        <end position="41"/>
    </location>
</feature>
<proteinExistence type="predicted"/>
<dbReference type="PIRSF" id="PIRSF016789">
    <property type="entry name" value="DUF454"/>
    <property type="match status" value="1"/>
</dbReference>
<evidence type="ECO:0000256" key="2">
    <source>
        <dbReference type="SAM" id="Phobius"/>
    </source>
</evidence>
<keyword evidence="2" id="KW-1133">Transmembrane helix</keyword>
<comment type="caution">
    <text evidence="3">The sequence shown here is derived from an EMBL/GenBank/DDBJ whole genome shotgun (WGS) entry which is preliminary data.</text>
</comment>
<dbReference type="GO" id="GO:0005886">
    <property type="term" value="C:plasma membrane"/>
    <property type="evidence" value="ECO:0007669"/>
    <property type="project" value="UniProtKB-SubCell"/>
</dbReference>
<evidence type="ECO:0000313" key="4">
    <source>
        <dbReference type="Proteomes" id="UP000294887"/>
    </source>
</evidence>
<name>A0A4V2P9C3_9GAMM</name>
<comment type="subcellular location">
    <subcellularLocation>
        <location evidence="1">Cell inner membrane</location>
        <topology evidence="1">Multi-pass membrane protein</topology>
    </subcellularLocation>
</comment>
<dbReference type="Proteomes" id="UP000294887">
    <property type="component" value="Unassembled WGS sequence"/>
</dbReference>